<evidence type="ECO:0000256" key="3">
    <source>
        <dbReference type="ARBA" id="ARBA00023163"/>
    </source>
</evidence>
<dbReference type="PANTHER" id="PTHR33154">
    <property type="entry name" value="TRANSCRIPTIONAL REGULATOR, ARSR FAMILY"/>
    <property type="match status" value="1"/>
</dbReference>
<keyword evidence="3" id="KW-0804">Transcription</keyword>
<dbReference type="EMBL" id="CYZV01000001">
    <property type="protein sequence ID" value="CUN54422.1"/>
    <property type="molecule type" value="Genomic_DNA"/>
</dbReference>
<keyword evidence="2" id="KW-0238">DNA-binding</keyword>
<sequence length="312" mass="35558">MLKEIELSYSDKNEMLSVIKALANEARINILELLDDGCLNVNEIAEKLDMPVSTTALNIKILEEAGLVMTELQPGIRGSMKVSSKSCRDVIINLDSKQSRALENSIYINMPIGSYSDCIVKPSCGLVGEKGSIGKFDKPSSFYYPEKVNAQLLWFYKGYIEYKFPYESIKNSNITMLELSIEMCSEAPFYRNDWPSDITLWVNDIEVGTWTSPGDFGGRRGKNNPQWWPDNINQYGLLKYWRIKKDGTYIDNMKLSDKKISEFKLEDNDYISVKIGIKEEAKNIGGISIFGKSFGDYPQDIVMKLEYDKIKE</sequence>
<dbReference type="SMART" id="SM00418">
    <property type="entry name" value="HTH_ARSR"/>
    <property type="match status" value="1"/>
</dbReference>
<dbReference type="PANTHER" id="PTHR33154:SF33">
    <property type="entry name" value="TRANSCRIPTIONAL REPRESSOR SDPR"/>
    <property type="match status" value="1"/>
</dbReference>
<dbReference type="PROSITE" id="PS50987">
    <property type="entry name" value="HTH_ARSR_2"/>
    <property type="match status" value="1"/>
</dbReference>
<dbReference type="InterPro" id="IPR036390">
    <property type="entry name" value="WH_DNA-bd_sf"/>
</dbReference>
<dbReference type="AlphaFoldDB" id="A0A173XR69"/>
<dbReference type="Pfam" id="PF12840">
    <property type="entry name" value="HTH_20"/>
    <property type="match status" value="1"/>
</dbReference>
<dbReference type="RefSeq" id="WP_042399920.1">
    <property type="nucleotide sequence ID" value="NZ_CYYT01000022.1"/>
</dbReference>
<dbReference type="InterPro" id="IPR036388">
    <property type="entry name" value="WH-like_DNA-bd_sf"/>
</dbReference>
<organism evidence="5 6">
    <name type="scientific">Clostridium disporicum</name>
    <dbReference type="NCBI Taxonomy" id="84024"/>
    <lineage>
        <taxon>Bacteria</taxon>
        <taxon>Bacillati</taxon>
        <taxon>Bacillota</taxon>
        <taxon>Clostridia</taxon>
        <taxon>Eubacteriales</taxon>
        <taxon>Clostridiaceae</taxon>
        <taxon>Clostridium</taxon>
    </lineage>
</organism>
<gene>
    <name evidence="5" type="ORF">ERS852470_00177</name>
</gene>
<proteinExistence type="predicted"/>
<evidence type="ECO:0000256" key="1">
    <source>
        <dbReference type="ARBA" id="ARBA00023015"/>
    </source>
</evidence>
<dbReference type="GeneID" id="83012501"/>
<feature type="domain" description="HTH arsR-type" evidence="4">
    <location>
        <begin position="7"/>
        <end position="101"/>
    </location>
</feature>
<dbReference type="GO" id="GO:0003700">
    <property type="term" value="F:DNA-binding transcription factor activity"/>
    <property type="evidence" value="ECO:0007669"/>
    <property type="project" value="InterPro"/>
</dbReference>
<name>A0A173XR69_9CLOT</name>
<keyword evidence="1" id="KW-0805">Transcription regulation</keyword>
<evidence type="ECO:0000256" key="2">
    <source>
        <dbReference type="ARBA" id="ARBA00023125"/>
    </source>
</evidence>
<dbReference type="GO" id="GO:0003677">
    <property type="term" value="F:DNA binding"/>
    <property type="evidence" value="ECO:0007669"/>
    <property type="project" value="UniProtKB-KW"/>
</dbReference>
<dbReference type="SUPFAM" id="SSF46785">
    <property type="entry name" value="Winged helix' DNA-binding domain"/>
    <property type="match status" value="1"/>
</dbReference>
<dbReference type="OrthoDB" id="9781958at2"/>
<dbReference type="InterPro" id="IPR001845">
    <property type="entry name" value="HTH_ArsR_DNA-bd_dom"/>
</dbReference>
<protein>
    <submittedName>
        <fullName evidence="5">ArsR family transcriptional regulator</fullName>
    </submittedName>
</protein>
<dbReference type="InterPro" id="IPR011991">
    <property type="entry name" value="ArsR-like_HTH"/>
</dbReference>
<dbReference type="Gene3D" id="1.10.10.10">
    <property type="entry name" value="Winged helix-like DNA-binding domain superfamily/Winged helix DNA-binding domain"/>
    <property type="match status" value="1"/>
</dbReference>
<accession>A0A173XR69</accession>
<reference evidence="5 6" key="1">
    <citation type="submission" date="2015-09" db="EMBL/GenBank/DDBJ databases">
        <authorList>
            <consortium name="Pathogen Informatics"/>
        </authorList>
    </citation>
    <scope>NUCLEOTIDE SEQUENCE [LARGE SCALE GENOMIC DNA]</scope>
    <source>
        <strain evidence="5 6">2789STDY5834855</strain>
    </source>
</reference>
<evidence type="ECO:0000313" key="6">
    <source>
        <dbReference type="Proteomes" id="UP000095558"/>
    </source>
</evidence>
<dbReference type="Proteomes" id="UP000095558">
    <property type="component" value="Unassembled WGS sequence"/>
</dbReference>
<dbReference type="InterPro" id="IPR051081">
    <property type="entry name" value="HTH_MetalResp_TranReg"/>
</dbReference>
<evidence type="ECO:0000259" key="4">
    <source>
        <dbReference type="PROSITE" id="PS50987"/>
    </source>
</evidence>
<dbReference type="CDD" id="cd00090">
    <property type="entry name" value="HTH_ARSR"/>
    <property type="match status" value="1"/>
</dbReference>
<evidence type="ECO:0000313" key="5">
    <source>
        <dbReference type="EMBL" id="CUN54422.1"/>
    </source>
</evidence>